<dbReference type="CDD" id="cd00082">
    <property type="entry name" value="HisKA"/>
    <property type="match status" value="1"/>
</dbReference>
<accession>A0A5M6ZKZ4</accession>
<dbReference type="SMART" id="SM00388">
    <property type="entry name" value="HisKA"/>
    <property type="match status" value="1"/>
</dbReference>
<evidence type="ECO:0000256" key="4">
    <source>
        <dbReference type="ARBA" id="ARBA00022475"/>
    </source>
</evidence>
<keyword evidence="6" id="KW-0808">Transferase</keyword>
<dbReference type="InterPro" id="IPR036890">
    <property type="entry name" value="HATPase_C_sf"/>
</dbReference>
<dbReference type="CDD" id="cd00075">
    <property type="entry name" value="HATPase"/>
    <property type="match status" value="1"/>
</dbReference>
<dbReference type="PANTHER" id="PTHR42878">
    <property type="entry name" value="TWO-COMPONENT HISTIDINE KINASE"/>
    <property type="match status" value="1"/>
</dbReference>
<dbReference type="SUPFAM" id="SSF47384">
    <property type="entry name" value="Homodimeric domain of signal transducing histidine kinase"/>
    <property type="match status" value="1"/>
</dbReference>
<sequence>MVEERTNRRPLKSPDRPRRRDIALTAGLGVFIMAVLALSGEMEAGVFLAGSLALAGLAAVYYLTALTAAEPSARPAEAGASLRPVEIDACEAMLERLPIPVLLIGPGGRIERANPSARAFLGLGAERGLLSTALRQPRVLEAVSAALRGERGAAVEYSTLAPLESHVRAFVEPIRLDVPGPMPFRAMLVLADDTSSKRAERMRADFLANASHELRTPLASLSGFLETLQGPAHDDEEARDRFLAIMKEQTERMRRLIDDLLSLSRVEMNEHVAPTGSVELNDLARDVTEALRLVAERRAITLELTLADTPAQVRGDHDQIYEVVENLVENAIKYSPDGSQVRIWVEAPRTRDGAEHMPERMDPQSGRLTLSAPPLDPDARFAVVRVRDNGPGIERRYLPRLAERFFRVDGQKSGPTAGTGLGLAIVKHIVSRHRGGFTVESAPGAGSVFSAFFMLAPAQATAPPAPPSGTGPVEQTAGAVTKV</sequence>
<dbReference type="Gene3D" id="3.30.565.10">
    <property type="entry name" value="Histidine kinase-like ATPase, C-terminal domain"/>
    <property type="match status" value="1"/>
</dbReference>
<keyword evidence="7" id="KW-0547">Nucleotide-binding</keyword>
<feature type="domain" description="Histidine kinase" evidence="14">
    <location>
        <begin position="209"/>
        <end position="457"/>
    </location>
</feature>
<evidence type="ECO:0000256" key="10">
    <source>
        <dbReference type="ARBA" id="ARBA00023012"/>
    </source>
</evidence>
<dbReference type="InterPro" id="IPR003661">
    <property type="entry name" value="HisK_dim/P_dom"/>
</dbReference>
<keyword evidence="16" id="KW-1185">Reference proteome</keyword>
<dbReference type="PRINTS" id="PR00344">
    <property type="entry name" value="BCTRLSENSOR"/>
</dbReference>
<feature type="compositionally biased region" description="Basic and acidic residues" evidence="12">
    <location>
        <begin position="351"/>
        <end position="362"/>
    </location>
</feature>
<keyword evidence="13" id="KW-1133">Transmembrane helix</keyword>
<dbReference type="GO" id="GO:0000156">
    <property type="term" value="F:phosphorelay response regulator activity"/>
    <property type="evidence" value="ECO:0007669"/>
    <property type="project" value="TreeGrafter"/>
</dbReference>
<evidence type="ECO:0000256" key="2">
    <source>
        <dbReference type="ARBA" id="ARBA00004236"/>
    </source>
</evidence>
<evidence type="ECO:0000256" key="1">
    <source>
        <dbReference type="ARBA" id="ARBA00000085"/>
    </source>
</evidence>
<keyword evidence="4" id="KW-1003">Cell membrane</keyword>
<feature type="region of interest" description="Disordered" evidence="12">
    <location>
        <begin position="351"/>
        <end position="372"/>
    </location>
</feature>
<evidence type="ECO:0000256" key="3">
    <source>
        <dbReference type="ARBA" id="ARBA00012438"/>
    </source>
</evidence>
<evidence type="ECO:0000256" key="7">
    <source>
        <dbReference type="ARBA" id="ARBA00022741"/>
    </source>
</evidence>
<evidence type="ECO:0000259" key="14">
    <source>
        <dbReference type="PROSITE" id="PS50109"/>
    </source>
</evidence>
<evidence type="ECO:0000256" key="5">
    <source>
        <dbReference type="ARBA" id="ARBA00022553"/>
    </source>
</evidence>
<gene>
    <name evidence="15" type="ORF">F1654_02920</name>
</gene>
<dbReference type="SUPFAM" id="SSF55874">
    <property type="entry name" value="ATPase domain of HSP90 chaperone/DNA topoisomerase II/histidine kinase"/>
    <property type="match status" value="1"/>
</dbReference>
<dbReference type="Gene3D" id="1.10.287.130">
    <property type="match status" value="1"/>
</dbReference>
<keyword evidence="9" id="KW-0067">ATP-binding</keyword>
<evidence type="ECO:0000313" key="15">
    <source>
        <dbReference type="EMBL" id="KAA5805506.1"/>
    </source>
</evidence>
<evidence type="ECO:0000256" key="8">
    <source>
        <dbReference type="ARBA" id="ARBA00022777"/>
    </source>
</evidence>
<dbReference type="EMBL" id="VWOJ01000001">
    <property type="protein sequence ID" value="KAA5805506.1"/>
    <property type="molecule type" value="Genomic_DNA"/>
</dbReference>
<dbReference type="GO" id="GO:0005886">
    <property type="term" value="C:plasma membrane"/>
    <property type="evidence" value="ECO:0007669"/>
    <property type="project" value="UniProtKB-SubCell"/>
</dbReference>
<dbReference type="PANTHER" id="PTHR42878:SF7">
    <property type="entry name" value="SENSOR HISTIDINE KINASE GLRK"/>
    <property type="match status" value="1"/>
</dbReference>
<dbReference type="SMART" id="SM00387">
    <property type="entry name" value="HATPase_c"/>
    <property type="match status" value="1"/>
</dbReference>
<dbReference type="GO" id="GO:0000155">
    <property type="term" value="F:phosphorelay sensor kinase activity"/>
    <property type="evidence" value="ECO:0007669"/>
    <property type="project" value="InterPro"/>
</dbReference>
<evidence type="ECO:0000256" key="6">
    <source>
        <dbReference type="ARBA" id="ARBA00022679"/>
    </source>
</evidence>
<keyword evidence="13" id="KW-0812">Transmembrane</keyword>
<reference evidence="15 16" key="1">
    <citation type="submission" date="2019-09" db="EMBL/GenBank/DDBJ databases">
        <authorList>
            <person name="Kevbrin V."/>
            <person name="Grouzdev D.S."/>
        </authorList>
    </citation>
    <scope>NUCLEOTIDE SEQUENCE [LARGE SCALE GENOMIC DNA]</scope>
    <source>
        <strain evidence="15 16">G-192</strain>
    </source>
</reference>
<dbReference type="Pfam" id="PF00512">
    <property type="entry name" value="HisKA"/>
    <property type="match status" value="1"/>
</dbReference>
<dbReference type="GO" id="GO:0005524">
    <property type="term" value="F:ATP binding"/>
    <property type="evidence" value="ECO:0007669"/>
    <property type="project" value="UniProtKB-KW"/>
</dbReference>
<comment type="catalytic activity">
    <reaction evidence="1">
        <text>ATP + protein L-histidine = ADP + protein N-phospho-L-histidine.</text>
        <dbReference type="EC" id="2.7.13.3"/>
    </reaction>
</comment>
<name>A0A5M6ZKZ4_9PROT</name>
<dbReference type="InterPro" id="IPR003594">
    <property type="entry name" value="HATPase_dom"/>
</dbReference>
<feature type="transmembrane region" description="Helical" evidence="13">
    <location>
        <begin position="21"/>
        <end position="38"/>
    </location>
</feature>
<dbReference type="PROSITE" id="PS50109">
    <property type="entry name" value="HIS_KIN"/>
    <property type="match status" value="1"/>
</dbReference>
<dbReference type="GO" id="GO:0030295">
    <property type="term" value="F:protein kinase activator activity"/>
    <property type="evidence" value="ECO:0007669"/>
    <property type="project" value="TreeGrafter"/>
</dbReference>
<dbReference type="InterPro" id="IPR004358">
    <property type="entry name" value="Sig_transdc_His_kin-like_C"/>
</dbReference>
<keyword evidence="11 13" id="KW-0472">Membrane</keyword>
<feature type="region of interest" description="Disordered" evidence="12">
    <location>
        <begin position="461"/>
        <end position="483"/>
    </location>
</feature>
<keyword evidence="10" id="KW-0902">Two-component regulatory system</keyword>
<feature type="transmembrane region" description="Helical" evidence="13">
    <location>
        <begin position="44"/>
        <end position="64"/>
    </location>
</feature>
<dbReference type="SUPFAM" id="SSF55785">
    <property type="entry name" value="PYP-like sensor domain (PAS domain)"/>
    <property type="match status" value="1"/>
</dbReference>
<evidence type="ECO:0000313" key="16">
    <source>
        <dbReference type="Proteomes" id="UP000325122"/>
    </source>
</evidence>
<evidence type="ECO:0000256" key="9">
    <source>
        <dbReference type="ARBA" id="ARBA00022840"/>
    </source>
</evidence>
<evidence type="ECO:0000256" key="11">
    <source>
        <dbReference type="ARBA" id="ARBA00023136"/>
    </source>
</evidence>
<dbReference type="InterPro" id="IPR050351">
    <property type="entry name" value="BphY/WalK/GraS-like"/>
</dbReference>
<dbReference type="GO" id="GO:0007234">
    <property type="term" value="P:osmosensory signaling via phosphorelay pathway"/>
    <property type="evidence" value="ECO:0007669"/>
    <property type="project" value="TreeGrafter"/>
</dbReference>
<comment type="caution">
    <text evidence="15">The sequence shown here is derived from an EMBL/GenBank/DDBJ whole genome shotgun (WGS) entry which is preliminary data.</text>
</comment>
<keyword evidence="8 15" id="KW-0418">Kinase</keyword>
<dbReference type="InterPro" id="IPR035965">
    <property type="entry name" value="PAS-like_dom_sf"/>
</dbReference>
<evidence type="ECO:0000256" key="13">
    <source>
        <dbReference type="SAM" id="Phobius"/>
    </source>
</evidence>
<dbReference type="InterPro" id="IPR005467">
    <property type="entry name" value="His_kinase_dom"/>
</dbReference>
<dbReference type="FunFam" id="1.10.287.130:FF:000008">
    <property type="entry name" value="Two-component sensor histidine kinase"/>
    <property type="match status" value="1"/>
</dbReference>
<protein>
    <recommendedName>
        <fullName evidence="3">histidine kinase</fullName>
        <ecNumber evidence="3">2.7.13.3</ecNumber>
    </recommendedName>
</protein>
<keyword evidence="5" id="KW-0597">Phosphoprotein</keyword>
<dbReference type="Pfam" id="PF02518">
    <property type="entry name" value="HATPase_c"/>
    <property type="match status" value="1"/>
</dbReference>
<organism evidence="15 16">
    <name type="scientific">Alkalicaulis satelles</name>
    <dbReference type="NCBI Taxonomy" id="2609175"/>
    <lineage>
        <taxon>Bacteria</taxon>
        <taxon>Pseudomonadati</taxon>
        <taxon>Pseudomonadota</taxon>
        <taxon>Alphaproteobacteria</taxon>
        <taxon>Maricaulales</taxon>
        <taxon>Maricaulaceae</taxon>
        <taxon>Alkalicaulis</taxon>
    </lineage>
</organism>
<comment type="subcellular location">
    <subcellularLocation>
        <location evidence="2">Cell membrane</location>
    </subcellularLocation>
</comment>
<proteinExistence type="predicted"/>
<dbReference type="EC" id="2.7.13.3" evidence="3"/>
<dbReference type="InterPro" id="IPR036097">
    <property type="entry name" value="HisK_dim/P_sf"/>
</dbReference>
<dbReference type="Proteomes" id="UP000325122">
    <property type="component" value="Unassembled WGS sequence"/>
</dbReference>
<evidence type="ECO:0000256" key="12">
    <source>
        <dbReference type="SAM" id="MobiDB-lite"/>
    </source>
</evidence>
<dbReference type="AlphaFoldDB" id="A0A5M6ZKZ4"/>